<keyword evidence="3" id="KW-1185">Reference proteome</keyword>
<comment type="caution">
    <text evidence="2">The sequence shown here is derived from an EMBL/GenBank/DDBJ whole genome shotgun (WGS) entry which is preliminary data.</text>
</comment>
<evidence type="ECO:0000256" key="1">
    <source>
        <dbReference type="SAM" id="MobiDB-lite"/>
    </source>
</evidence>
<dbReference type="AlphaFoldDB" id="A0A9P4JTH3"/>
<organism evidence="2 3">
    <name type="scientific">Delitschia confertaspora ATCC 74209</name>
    <dbReference type="NCBI Taxonomy" id="1513339"/>
    <lineage>
        <taxon>Eukaryota</taxon>
        <taxon>Fungi</taxon>
        <taxon>Dikarya</taxon>
        <taxon>Ascomycota</taxon>
        <taxon>Pezizomycotina</taxon>
        <taxon>Dothideomycetes</taxon>
        <taxon>Pleosporomycetidae</taxon>
        <taxon>Pleosporales</taxon>
        <taxon>Delitschiaceae</taxon>
        <taxon>Delitschia</taxon>
    </lineage>
</organism>
<sequence length="100" mass="11153">MPSTYPPPPTKFLSPPPPSPHLQAHLKGTPSNHPYITSLVFDHPYRQGSENKRGRSRGIQCDYSYRALMAHFIAKGALSGRLYKSLNQCHSVPSKRLPSV</sequence>
<feature type="region of interest" description="Disordered" evidence="1">
    <location>
        <begin position="1"/>
        <end position="33"/>
    </location>
</feature>
<evidence type="ECO:0000313" key="2">
    <source>
        <dbReference type="EMBL" id="KAF2205276.1"/>
    </source>
</evidence>
<reference evidence="2" key="1">
    <citation type="journal article" date="2020" name="Stud. Mycol.">
        <title>101 Dothideomycetes genomes: a test case for predicting lifestyles and emergence of pathogens.</title>
        <authorList>
            <person name="Haridas S."/>
            <person name="Albert R."/>
            <person name="Binder M."/>
            <person name="Bloem J."/>
            <person name="Labutti K."/>
            <person name="Salamov A."/>
            <person name="Andreopoulos B."/>
            <person name="Baker S."/>
            <person name="Barry K."/>
            <person name="Bills G."/>
            <person name="Bluhm B."/>
            <person name="Cannon C."/>
            <person name="Castanera R."/>
            <person name="Culley D."/>
            <person name="Daum C."/>
            <person name="Ezra D."/>
            <person name="Gonzalez J."/>
            <person name="Henrissat B."/>
            <person name="Kuo A."/>
            <person name="Liang C."/>
            <person name="Lipzen A."/>
            <person name="Lutzoni F."/>
            <person name="Magnuson J."/>
            <person name="Mondo S."/>
            <person name="Nolan M."/>
            <person name="Ohm R."/>
            <person name="Pangilinan J."/>
            <person name="Park H.-J."/>
            <person name="Ramirez L."/>
            <person name="Alfaro M."/>
            <person name="Sun H."/>
            <person name="Tritt A."/>
            <person name="Yoshinaga Y."/>
            <person name="Zwiers L.-H."/>
            <person name="Turgeon B."/>
            <person name="Goodwin S."/>
            <person name="Spatafora J."/>
            <person name="Crous P."/>
            <person name="Grigoriev I."/>
        </authorList>
    </citation>
    <scope>NUCLEOTIDE SEQUENCE</scope>
    <source>
        <strain evidence="2">ATCC 74209</strain>
    </source>
</reference>
<evidence type="ECO:0000313" key="3">
    <source>
        <dbReference type="Proteomes" id="UP000799536"/>
    </source>
</evidence>
<accession>A0A9P4JTH3</accession>
<feature type="compositionally biased region" description="Pro residues" evidence="1">
    <location>
        <begin position="1"/>
        <end position="20"/>
    </location>
</feature>
<dbReference type="Proteomes" id="UP000799536">
    <property type="component" value="Unassembled WGS sequence"/>
</dbReference>
<dbReference type="EMBL" id="ML993859">
    <property type="protein sequence ID" value="KAF2205276.1"/>
    <property type="molecule type" value="Genomic_DNA"/>
</dbReference>
<protein>
    <submittedName>
        <fullName evidence="2">Uncharacterized protein</fullName>
    </submittedName>
</protein>
<gene>
    <name evidence="2" type="ORF">GQ43DRAFT_437193</name>
</gene>
<name>A0A9P4JTH3_9PLEO</name>
<proteinExistence type="predicted"/>